<dbReference type="Proteomes" id="UP000178449">
    <property type="component" value="Unassembled WGS sequence"/>
</dbReference>
<dbReference type="GO" id="GO:0006081">
    <property type="term" value="P:aldehyde metabolic process"/>
    <property type="evidence" value="ECO:0007669"/>
    <property type="project" value="InterPro"/>
</dbReference>
<dbReference type="GO" id="GO:0005737">
    <property type="term" value="C:cytoplasm"/>
    <property type="evidence" value="ECO:0007669"/>
    <property type="project" value="TreeGrafter"/>
</dbReference>
<dbReference type="PANTHER" id="PTHR43570:SF20">
    <property type="entry name" value="ALDEHYDE DEHYDROGENASE ALDX-RELATED"/>
    <property type="match status" value="1"/>
</dbReference>
<evidence type="ECO:0000256" key="2">
    <source>
        <dbReference type="ARBA" id="ARBA00023002"/>
    </source>
</evidence>
<dbReference type="PROSITE" id="PS00687">
    <property type="entry name" value="ALDEHYDE_DEHYDR_GLU"/>
    <property type="match status" value="1"/>
</dbReference>
<dbReference type="PROSITE" id="PS00070">
    <property type="entry name" value="ALDEHYDE_DEHYDR_CYS"/>
    <property type="match status" value="1"/>
</dbReference>
<dbReference type="SUPFAM" id="SSF53720">
    <property type="entry name" value="ALDH-like"/>
    <property type="match status" value="1"/>
</dbReference>
<protein>
    <recommendedName>
        <fullName evidence="4">Aldehyde dehydrogenase</fullName>
    </recommendedName>
</protein>
<dbReference type="Pfam" id="PF00171">
    <property type="entry name" value="Aldedh"/>
    <property type="match status" value="1"/>
</dbReference>
<evidence type="ECO:0000259" key="8">
    <source>
        <dbReference type="Pfam" id="PF00171"/>
    </source>
</evidence>
<evidence type="ECO:0000256" key="1">
    <source>
        <dbReference type="ARBA" id="ARBA00009986"/>
    </source>
</evidence>
<evidence type="ECO:0000256" key="3">
    <source>
        <dbReference type="ARBA" id="ARBA00023027"/>
    </source>
</evidence>
<dbReference type="Gene3D" id="3.40.309.10">
    <property type="entry name" value="Aldehyde Dehydrogenase, Chain A, domain 2"/>
    <property type="match status" value="1"/>
</dbReference>
<dbReference type="AlphaFoldDB" id="A0A1F6GAX6"/>
<gene>
    <name evidence="9" type="ORF">A2527_08825</name>
</gene>
<comment type="caution">
    <text evidence="9">The sequence shown here is derived from an EMBL/GenBank/DDBJ whole genome shotgun (WGS) entry which is preliminary data.</text>
</comment>
<organism evidence="9 10">
    <name type="scientific">Candidatus Lambdaproteobacteria bacterium RIFOXYD2_FULL_50_16</name>
    <dbReference type="NCBI Taxonomy" id="1817772"/>
    <lineage>
        <taxon>Bacteria</taxon>
        <taxon>Pseudomonadati</taxon>
        <taxon>Pseudomonadota</taxon>
        <taxon>Candidatus Lambdaproteobacteria</taxon>
    </lineage>
</organism>
<dbReference type="InterPro" id="IPR016160">
    <property type="entry name" value="Ald_DH_CS_CYS"/>
</dbReference>
<dbReference type="InterPro" id="IPR016163">
    <property type="entry name" value="Ald_DH_C"/>
</dbReference>
<dbReference type="GO" id="GO:0004029">
    <property type="term" value="F:aldehyde dehydrogenase (NAD+) activity"/>
    <property type="evidence" value="ECO:0007669"/>
    <property type="project" value="TreeGrafter"/>
</dbReference>
<dbReference type="EMBL" id="MFNE01000026">
    <property type="protein sequence ID" value="OGG95263.1"/>
    <property type="molecule type" value="Genomic_DNA"/>
</dbReference>
<dbReference type="InterPro" id="IPR012394">
    <property type="entry name" value="Aldehyde_DH_NAD(P)"/>
</dbReference>
<dbReference type="InterPro" id="IPR016161">
    <property type="entry name" value="Ald_DH/histidinol_DH"/>
</dbReference>
<proteinExistence type="inferred from homology"/>
<dbReference type="InterPro" id="IPR015590">
    <property type="entry name" value="Aldehyde_DH_dom"/>
</dbReference>
<accession>A0A1F6GAX6</accession>
<evidence type="ECO:0000313" key="9">
    <source>
        <dbReference type="EMBL" id="OGG95263.1"/>
    </source>
</evidence>
<dbReference type="InterPro" id="IPR029510">
    <property type="entry name" value="Ald_DH_CS_GLU"/>
</dbReference>
<evidence type="ECO:0000256" key="6">
    <source>
        <dbReference type="PROSITE-ProRule" id="PRU10007"/>
    </source>
</evidence>
<evidence type="ECO:0000313" key="10">
    <source>
        <dbReference type="Proteomes" id="UP000178449"/>
    </source>
</evidence>
<evidence type="ECO:0000256" key="4">
    <source>
        <dbReference type="PIRNR" id="PIRNR036492"/>
    </source>
</evidence>
<dbReference type="PIRSF" id="PIRSF036492">
    <property type="entry name" value="ALDH"/>
    <property type="match status" value="1"/>
</dbReference>
<reference evidence="9 10" key="1">
    <citation type="journal article" date="2016" name="Nat. Commun.">
        <title>Thousands of microbial genomes shed light on interconnected biogeochemical processes in an aquifer system.</title>
        <authorList>
            <person name="Anantharaman K."/>
            <person name="Brown C.T."/>
            <person name="Hug L.A."/>
            <person name="Sharon I."/>
            <person name="Castelle C.J."/>
            <person name="Probst A.J."/>
            <person name="Thomas B.C."/>
            <person name="Singh A."/>
            <person name="Wilkins M.J."/>
            <person name="Karaoz U."/>
            <person name="Brodie E.L."/>
            <person name="Williams K.H."/>
            <person name="Hubbard S.S."/>
            <person name="Banfield J.F."/>
        </authorList>
    </citation>
    <scope>NUCLEOTIDE SEQUENCE [LARGE SCALE GENOMIC DNA]</scope>
</reference>
<dbReference type="Gene3D" id="3.40.605.10">
    <property type="entry name" value="Aldehyde Dehydrogenase, Chain A, domain 1"/>
    <property type="match status" value="1"/>
</dbReference>
<dbReference type="InterPro" id="IPR016162">
    <property type="entry name" value="Ald_DH_N"/>
</dbReference>
<evidence type="ECO:0000256" key="5">
    <source>
        <dbReference type="PIRSR" id="PIRSR036492-1"/>
    </source>
</evidence>
<feature type="active site" evidence="5 6">
    <location>
        <position position="216"/>
    </location>
</feature>
<name>A0A1F6GAX6_9PROT</name>
<dbReference type="STRING" id="1817772.A2527_08825"/>
<sequence>MNSKQSNSIEALFQAQKDAFALEPFPSARLRKKRLNRLKTLLLQHKTELAELISQDFGCRSPIETALAEVFTSLEGINYQKRHLGLWMKPEDRAVSLWFFPGRCQVYYQPKGVVGIIAPWNYPLYLTLGPLSTALAAGNRAMLKLPEQTPLFSERLAQLIGQYFAPEEVVAVTGGPQIGQDFSAIPWDHLFFTGSTEVGKKVMAQAAKNLVPVTLELGGKSPCIITPGYPAAKAAERILVTKALNAGQTCIAPDYLLVPKGELAPLITAFKDTMALHYPSVEGNLDYTSIINKKHFDRLEALYKEALALGAKPIPLLEGPVFFGKSRKIVPTLLTNVTGSMRIMQEEIFGPFLPILEVENFDAALNYVALQPRPLAAYLFSEKRGQVKRFLEQVHAGGVVINHCLYHVAQDDLPFGGLGPSGMGRYHGFEGFQTFSNAKSVYRHGFIDSAKLTYPPYGKAIGRLLKLMLFR</sequence>
<dbReference type="PANTHER" id="PTHR43570">
    <property type="entry name" value="ALDEHYDE DEHYDROGENASE"/>
    <property type="match status" value="1"/>
</dbReference>
<evidence type="ECO:0000256" key="7">
    <source>
        <dbReference type="RuleBase" id="RU003345"/>
    </source>
</evidence>
<keyword evidence="2 4" id="KW-0560">Oxidoreductase</keyword>
<feature type="active site" evidence="5">
    <location>
        <position position="250"/>
    </location>
</feature>
<comment type="similarity">
    <text evidence="1 4 7">Belongs to the aldehyde dehydrogenase family.</text>
</comment>
<dbReference type="CDD" id="cd07133">
    <property type="entry name" value="ALDH_CALDH_CalB"/>
    <property type="match status" value="1"/>
</dbReference>
<keyword evidence="3" id="KW-0520">NAD</keyword>
<feature type="domain" description="Aldehyde dehydrogenase" evidence="8">
    <location>
        <begin position="6"/>
        <end position="441"/>
    </location>
</feature>